<dbReference type="PANTHER" id="PTHR33544:SF14">
    <property type="entry name" value="PROTEIN, PUTATIVE-RELATED"/>
    <property type="match status" value="1"/>
</dbReference>
<dbReference type="EMBL" id="CM035419">
    <property type="protein sequence ID" value="KAH7415003.1"/>
    <property type="molecule type" value="Genomic_DNA"/>
</dbReference>
<keyword evidence="3" id="KW-1185">Reference proteome</keyword>
<gene>
    <name evidence="2" type="ORF">KP509_14G022900</name>
</gene>
<dbReference type="InterPro" id="IPR040344">
    <property type="entry name" value="At3g17950-like"/>
</dbReference>
<proteinExistence type="predicted"/>
<feature type="compositionally biased region" description="Polar residues" evidence="1">
    <location>
        <begin position="248"/>
        <end position="258"/>
    </location>
</feature>
<feature type="compositionally biased region" description="Basic residues" evidence="1">
    <location>
        <begin position="26"/>
        <end position="36"/>
    </location>
</feature>
<sequence length="332" mass="35951">MDDEGRREAGDDGTGGAARGNTRPVARIRRRSRGWRSRSGEQRQEVVAQVEGGGGGWPLGLHMMERLAAARRPDHFLVNLFQARAIRNQGADNPQPPLSGLAAGDGSPFFLSTPSISSFSSSDLDTESTGSFFPERSTTLGTLIGIHHRRAVCLRDRGGIDPPPLDAVATQLLRSSRQSFTSTQRLHACCSAAFTLLMRCASAHADSHATDRCLSVSLAHLLEMERKATRPDDQEPAISESEIHQEDSSPQDGRCSQRSTLNTLFDDNGILPPHPSGAPLKVALDQLTASPTATAYVSADWSGSLPIVRKSKHCHPQDRSNASLCLRFWKIG</sequence>
<feature type="region of interest" description="Disordered" evidence="1">
    <location>
        <begin position="1"/>
        <end position="54"/>
    </location>
</feature>
<dbReference type="EMBL" id="CM035419">
    <property type="protein sequence ID" value="KAH7415001.1"/>
    <property type="molecule type" value="Genomic_DNA"/>
</dbReference>
<dbReference type="EMBL" id="CM035419">
    <property type="protein sequence ID" value="KAH7415002.1"/>
    <property type="molecule type" value="Genomic_DNA"/>
</dbReference>
<organism evidence="2 3">
    <name type="scientific">Ceratopteris richardii</name>
    <name type="common">Triangle waterfern</name>
    <dbReference type="NCBI Taxonomy" id="49495"/>
    <lineage>
        <taxon>Eukaryota</taxon>
        <taxon>Viridiplantae</taxon>
        <taxon>Streptophyta</taxon>
        <taxon>Embryophyta</taxon>
        <taxon>Tracheophyta</taxon>
        <taxon>Polypodiopsida</taxon>
        <taxon>Polypodiidae</taxon>
        <taxon>Polypodiales</taxon>
        <taxon>Pteridineae</taxon>
        <taxon>Pteridaceae</taxon>
        <taxon>Parkerioideae</taxon>
        <taxon>Ceratopteris</taxon>
    </lineage>
</organism>
<accession>A0A8T2TBA1</accession>
<evidence type="ECO:0000256" key="1">
    <source>
        <dbReference type="SAM" id="MobiDB-lite"/>
    </source>
</evidence>
<feature type="compositionally biased region" description="Basic and acidic residues" evidence="1">
    <location>
        <begin position="1"/>
        <end position="10"/>
    </location>
</feature>
<protein>
    <submittedName>
        <fullName evidence="2">Uncharacterized protein</fullName>
    </submittedName>
</protein>
<feature type="region of interest" description="Disordered" evidence="1">
    <location>
        <begin position="226"/>
        <end position="258"/>
    </location>
</feature>
<reference evidence="2" key="1">
    <citation type="submission" date="2021-08" db="EMBL/GenBank/DDBJ databases">
        <title>WGS assembly of Ceratopteris richardii.</title>
        <authorList>
            <person name="Marchant D.B."/>
            <person name="Chen G."/>
            <person name="Jenkins J."/>
            <person name="Shu S."/>
            <person name="Leebens-Mack J."/>
            <person name="Grimwood J."/>
            <person name="Schmutz J."/>
            <person name="Soltis P."/>
            <person name="Soltis D."/>
            <person name="Chen Z.-H."/>
        </authorList>
    </citation>
    <scope>NUCLEOTIDE SEQUENCE</scope>
    <source>
        <strain evidence="2">Whitten #5841</strain>
        <tissue evidence="2">Leaf</tissue>
    </source>
</reference>
<dbReference type="AlphaFoldDB" id="A0A8T2TBA1"/>
<comment type="caution">
    <text evidence="2">The sequence shown here is derived from an EMBL/GenBank/DDBJ whole genome shotgun (WGS) entry which is preliminary data.</text>
</comment>
<evidence type="ECO:0000313" key="2">
    <source>
        <dbReference type="EMBL" id="KAH7415003.1"/>
    </source>
</evidence>
<dbReference type="PANTHER" id="PTHR33544">
    <property type="entry name" value="DUF4005 DOMAIN-CONTAINING PROTEIN-RELATED"/>
    <property type="match status" value="1"/>
</dbReference>
<evidence type="ECO:0000313" key="3">
    <source>
        <dbReference type="Proteomes" id="UP000825935"/>
    </source>
</evidence>
<dbReference type="Proteomes" id="UP000825935">
    <property type="component" value="Chromosome 14"/>
</dbReference>
<name>A0A8T2TBA1_CERRI</name>